<proteinExistence type="predicted"/>
<organism evidence="1 2">
    <name type="scientific">Hypoxylon rubiginosum</name>
    <dbReference type="NCBI Taxonomy" id="110542"/>
    <lineage>
        <taxon>Eukaryota</taxon>
        <taxon>Fungi</taxon>
        <taxon>Dikarya</taxon>
        <taxon>Ascomycota</taxon>
        <taxon>Pezizomycotina</taxon>
        <taxon>Sordariomycetes</taxon>
        <taxon>Xylariomycetidae</taxon>
        <taxon>Xylariales</taxon>
        <taxon>Hypoxylaceae</taxon>
        <taxon>Hypoxylon</taxon>
    </lineage>
</organism>
<comment type="caution">
    <text evidence="1">The sequence shown here is derived from an EMBL/GenBank/DDBJ whole genome shotgun (WGS) entry which is preliminary data.</text>
</comment>
<dbReference type="Proteomes" id="UP001497700">
    <property type="component" value="Unassembled WGS sequence"/>
</dbReference>
<reference evidence="1 2" key="1">
    <citation type="journal article" date="2022" name="New Phytol.">
        <title>Ecological generalism drives hyperdiversity of secondary metabolite gene clusters in xylarialean endophytes.</title>
        <authorList>
            <person name="Franco M.E.E."/>
            <person name="Wisecaver J.H."/>
            <person name="Arnold A.E."/>
            <person name="Ju Y.M."/>
            <person name="Slot J.C."/>
            <person name="Ahrendt S."/>
            <person name="Moore L.P."/>
            <person name="Eastman K.E."/>
            <person name="Scott K."/>
            <person name="Konkel Z."/>
            <person name="Mondo S.J."/>
            <person name="Kuo A."/>
            <person name="Hayes R.D."/>
            <person name="Haridas S."/>
            <person name="Andreopoulos B."/>
            <person name="Riley R."/>
            <person name="LaButti K."/>
            <person name="Pangilinan J."/>
            <person name="Lipzen A."/>
            <person name="Amirebrahimi M."/>
            <person name="Yan J."/>
            <person name="Adam C."/>
            <person name="Keymanesh K."/>
            <person name="Ng V."/>
            <person name="Louie K."/>
            <person name="Northen T."/>
            <person name="Drula E."/>
            <person name="Henrissat B."/>
            <person name="Hsieh H.M."/>
            <person name="Youens-Clark K."/>
            <person name="Lutzoni F."/>
            <person name="Miadlikowska J."/>
            <person name="Eastwood D.C."/>
            <person name="Hamelin R.C."/>
            <person name="Grigoriev I.V."/>
            <person name="U'Ren J.M."/>
        </authorList>
    </citation>
    <scope>NUCLEOTIDE SEQUENCE [LARGE SCALE GENOMIC DNA]</scope>
    <source>
        <strain evidence="1 2">CBS 119005</strain>
    </source>
</reference>
<gene>
    <name evidence="1" type="ORF">F4820DRAFT_430787</name>
</gene>
<name>A0ACB9YSZ8_9PEZI</name>
<protein>
    <submittedName>
        <fullName evidence="1">Uncharacterized protein</fullName>
    </submittedName>
</protein>
<dbReference type="EMBL" id="MU393528">
    <property type="protein sequence ID" value="KAI4862321.1"/>
    <property type="molecule type" value="Genomic_DNA"/>
</dbReference>
<accession>A0ACB9YSZ8</accession>
<keyword evidence="2" id="KW-1185">Reference proteome</keyword>
<evidence type="ECO:0000313" key="1">
    <source>
        <dbReference type="EMBL" id="KAI4862321.1"/>
    </source>
</evidence>
<evidence type="ECO:0000313" key="2">
    <source>
        <dbReference type="Proteomes" id="UP001497700"/>
    </source>
</evidence>
<sequence length="775" mass="85265">MGIQGLLPLLKSIQRPTDLKKYAGETLGVDAYVWLHRGAVSCAIELAQGKPTRKYVDFAMSRVRMARHFGITPYLVFDGGYLPSKAITETSRRKRRDECKKVGLELLKAGKPSQAHAELQKAIDVTPEMARHLMEELKKADVPYLVAPYEADPQLVYLERQGHISGIISEDSDLLVFGAKRLLTKLDQYGKCIEINRRDFCACREVSLTGWTDAQFRQMAIFSGCDYLDSINNMGLKTSHRMMRKHKTPERVVRMLQFDGKYRVPADYLTLFQQAEQTFLYQWVFCPKTKGLVNFTVPSPEVKVDELPFIGSFIEPEVARGIATGDLNPISKQKIVLDTLPSPRKRTASVAAHVAPQPRTIRETQAQKKPIDSYFKGHRRIPLGEMAPNCFVVDPARLSNMTDNGNRSIVYPLPRPYIAESGPGSSTGPRTYINRPESSPRILRRRTEPVTHLLSDGGHSLASEPRRQTMGSDTCPPNNSDGSEIASLVRPPKKARLCDDASSGLSPSKRRSKFFSPGNAKGKAIKKGEGYLKSDDSIEDVLKDLPDFDGWGLTVKGQKEVAVYQETQPTNTDNTKDDEKYVESGPYQSPISIHDIVPPNTPSIADRFAYTSSATSSSSTSGPGRSRTSSGRSSLSELTPASSVTSSTPFSSYTQPSTAKTTPATPRMTPLQRLGAQALGRSKQPSTPTFAVPRPPKRPSLGRPSLDSIPVNPAFVPLPPVDLAEVEALHDPIGSEDLMVPDSESDEAVEGQENLGSSKGAMGGKKIDLSRFRFA</sequence>